<dbReference type="InterPro" id="IPR046844">
    <property type="entry name" value="Lon-like_helical"/>
</dbReference>
<dbReference type="Proteomes" id="UP000630660">
    <property type="component" value="Unassembled WGS sequence"/>
</dbReference>
<sequence length="552" mass="63219">MKKSSETAQDKKKTRGKRLLAIEKLRARMNIEGFSFETTDELEPLHGTIGQERGVRSIRFALAHGTPGFNCYVSGPVGTGKMTSVSSIIRRRAREEKSPLDWVYVYNFDNPAAPLPISLKNGTASSFASRMDNFVKSCRNELPKIFESEEYQEELKKVTSKFDTRKEEHFKKLTEKAKERGFAIQRGPTGLYPVPLRDGKPLKQEDFTKLSTEEQDKIRKKGQELTEIMEGILGEVRRIETEKIEALTEYDRKVAYYALGLLLNPILEKHTEETRINKYLNWVKRDIVKHIALFKETDDKEKIAHLRSLLARYQVNVFVDNSQSEGSPVVFEDNPTYYNLFGAIEYRNISGNMVTDFTKIKPGAVHQANGGYLIIPARELLTQPFAWDALKRTLLSNEAKIENISEKVRGAIIETLRPEPIPVDFKVIMIGSPFIYNLLHKLDEDFHRLFKVRADFDVDMPRNDENELSYARFIAARCKNDGLRPFTREAVGSIIEYGSRLAADQERLSTRFLQISDLTSEASFWAMDAGSPNVRPEHIDKALDEKIFRSSM</sequence>
<evidence type="ECO:0000259" key="3">
    <source>
        <dbReference type="Pfam" id="PF20437"/>
    </source>
</evidence>
<proteinExistence type="predicted"/>
<feature type="non-terminal residue" evidence="4">
    <location>
        <position position="552"/>
    </location>
</feature>
<dbReference type="AlphaFoldDB" id="A0A9D5KBR4"/>
<dbReference type="Pfam" id="PF20437">
    <property type="entry name" value="LonC_helical"/>
    <property type="match status" value="1"/>
</dbReference>
<name>A0A9D5KBR4_UNCW3</name>
<accession>A0A9D5KBR4</accession>
<feature type="domain" description="Lon protease AAA" evidence="1">
    <location>
        <begin position="326"/>
        <end position="457"/>
    </location>
</feature>
<dbReference type="InterPro" id="IPR046843">
    <property type="entry name" value="LonB_AAA-LID"/>
</dbReference>
<evidence type="ECO:0000259" key="1">
    <source>
        <dbReference type="Pfam" id="PF13654"/>
    </source>
</evidence>
<dbReference type="Pfam" id="PF13654">
    <property type="entry name" value="AAA_32"/>
    <property type="match status" value="1"/>
</dbReference>
<feature type="domain" description="LonB AAA+ ATPase LID" evidence="2">
    <location>
        <begin position="485"/>
        <end position="549"/>
    </location>
</feature>
<organism evidence="4 5">
    <name type="scientific">candidate division WOR-3 bacterium</name>
    <dbReference type="NCBI Taxonomy" id="2052148"/>
    <lineage>
        <taxon>Bacteria</taxon>
        <taxon>Bacteria division WOR-3</taxon>
    </lineage>
</organism>
<gene>
    <name evidence="4" type="ORF">GF359_08650</name>
</gene>
<dbReference type="Gene3D" id="3.40.50.300">
    <property type="entry name" value="P-loop containing nucleotide triphosphate hydrolases"/>
    <property type="match status" value="2"/>
</dbReference>
<evidence type="ECO:0000313" key="4">
    <source>
        <dbReference type="EMBL" id="MBD3365269.1"/>
    </source>
</evidence>
<dbReference type="Pfam" id="PF20436">
    <property type="entry name" value="LonB_AAA-LID"/>
    <property type="match status" value="1"/>
</dbReference>
<feature type="domain" description="Lon-like helical" evidence="3">
    <location>
        <begin position="101"/>
        <end position="134"/>
    </location>
</feature>
<dbReference type="InterPro" id="IPR027417">
    <property type="entry name" value="P-loop_NTPase"/>
</dbReference>
<evidence type="ECO:0000259" key="2">
    <source>
        <dbReference type="Pfam" id="PF20436"/>
    </source>
</evidence>
<evidence type="ECO:0000313" key="5">
    <source>
        <dbReference type="Proteomes" id="UP000630660"/>
    </source>
</evidence>
<dbReference type="EMBL" id="WJKJ01000288">
    <property type="protein sequence ID" value="MBD3365269.1"/>
    <property type="molecule type" value="Genomic_DNA"/>
</dbReference>
<comment type="caution">
    <text evidence="4">The sequence shown here is derived from an EMBL/GenBank/DDBJ whole genome shotgun (WGS) entry which is preliminary data.</text>
</comment>
<protein>
    <submittedName>
        <fullName evidence="4">AAA family ATPase</fullName>
    </submittedName>
</protein>
<dbReference type="Gene3D" id="1.10.8.60">
    <property type="match status" value="1"/>
</dbReference>
<dbReference type="InterPro" id="IPR041699">
    <property type="entry name" value="AAA_32"/>
</dbReference>
<dbReference type="SUPFAM" id="SSF52540">
    <property type="entry name" value="P-loop containing nucleoside triphosphate hydrolases"/>
    <property type="match status" value="1"/>
</dbReference>
<reference evidence="4" key="1">
    <citation type="submission" date="2019-11" db="EMBL/GenBank/DDBJ databases">
        <title>Microbial mats filling the niche in hypersaline microbial mats.</title>
        <authorList>
            <person name="Wong H.L."/>
            <person name="Macleod F.I."/>
            <person name="White R.A. III"/>
            <person name="Burns B.P."/>
        </authorList>
    </citation>
    <scope>NUCLEOTIDE SEQUENCE</scope>
    <source>
        <strain evidence="4">Bin_327</strain>
    </source>
</reference>